<accession>A0A433DIV1</accession>
<feature type="compositionally biased region" description="Low complexity" evidence="5">
    <location>
        <begin position="227"/>
        <end position="262"/>
    </location>
</feature>
<dbReference type="InterPro" id="IPR042525">
    <property type="entry name" value="Rad52_Rad59_Rad22_sf"/>
</dbReference>
<dbReference type="AlphaFoldDB" id="A0A433DIV1"/>
<dbReference type="GO" id="GO:0000724">
    <property type="term" value="P:double-strand break repair via homologous recombination"/>
    <property type="evidence" value="ECO:0007669"/>
    <property type="project" value="TreeGrafter"/>
</dbReference>
<feature type="compositionally biased region" description="Polar residues" evidence="5">
    <location>
        <begin position="488"/>
        <end position="512"/>
    </location>
</feature>
<evidence type="ECO:0000256" key="2">
    <source>
        <dbReference type="ARBA" id="ARBA00022763"/>
    </source>
</evidence>
<feature type="region of interest" description="Disordered" evidence="5">
    <location>
        <begin position="226"/>
        <end position="266"/>
    </location>
</feature>
<comment type="caution">
    <text evidence="6">The sequence shown here is derived from an EMBL/GenBank/DDBJ whole genome shotgun (WGS) entry which is preliminary data.</text>
</comment>
<evidence type="ECO:0000256" key="4">
    <source>
        <dbReference type="ARBA" id="ARBA00023204"/>
    </source>
</evidence>
<organism evidence="6 7">
    <name type="scientific">Jimgerdemannia flammicorona</name>
    <dbReference type="NCBI Taxonomy" id="994334"/>
    <lineage>
        <taxon>Eukaryota</taxon>
        <taxon>Fungi</taxon>
        <taxon>Fungi incertae sedis</taxon>
        <taxon>Mucoromycota</taxon>
        <taxon>Mucoromycotina</taxon>
        <taxon>Endogonomycetes</taxon>
        <taxon>Endogonales</taxon>
        <taxon>Endogonaceae</taxon>
        <taxon>Jimgerdemannia</taxon>
    </lineage>
</organism>
<dbReference type="Proteomes" id="UP000268093">
    <property type="component" value="Unassembled WGS sequence"/>
</dbReference>
<proteinExistence type="inferred from homology"/>
<dbReference type="Gene3D" id="3.30.390.80">
    <property type="entry name" value="DNA repair protein Rad52/59/22"/>
    <property type="match status" value="1"/>
</dbReference>
<comment type="similarity">
    <text evidence="1">Belongs to the RAD52 family.</text>
</comment>
<sequence length="717" mass="75110">MPPTNKQHSTDNPSSSSFEPDEFERLRRTLQRRLGPEYISHRQGPGAGMPSRCTFVPAGALTNTFCATSWSTGGKVTYIEGFTAFNLANEIFGFNGWSSSVMDITIDFVDSDNGRISIGVSVVIRVTLKDGSYHEVGYQKRDEMWAATVMCWDVGYGSMENAKNKANAFEKAKKEATTDALKRTLRTFGNVLGNCVYDKKYCKDILKVNNPALKFQAEDLYRHPQCAAPQQSPIPSSSSSSSMSNAMANKSAPPNRAGTMNGMNGGALNGMNGRVVNGMNGSTVNGMNGGAVNGVNGGAVNGVNGGSVNGMNGGSVVKRENSIDAFEGKFRDICECGPHVNGDFGADNDDAMFSLFADSIESDRGVFFDEDNESGRESPALQGGTNDQIPGHRISFSEGSGMTANGNNSNGNVINRAPQTTMGPPQGPVMKAPPPTSPDLKAANNFLTTPKFGTTQNRQFIPQPPVNENANINPGGSGSSNNLMGPPTTNQPFLNSRPPNLQASSSANQSPMTNGNGSNNTTMVGPPTHQQQQQLPNLFTNPPVALNMPAPKMNQQNYFNSREGQGQGQGQEQRQGQGKGKGKGKGQGQDQGLYGGGEIVTRGGVGGATNNGHSNGSSNVSVGRQSSPVGGPPPPTNSSMLMPPPVFGNNGEVASKGIKRPQSTEKLGLGINAGTPAGNTDPWFLNVGGNVGADGMGGVLLNGGDGPTGAMKRLKQG</sequence>
<dbReference type="PANTHER" id="PTHR12132:SF1">
    <property type="entry name" value="DNA REPAIR PROTEIN RAD52 HOMOLOG"/>
    <property type="match status" value="1"/>
</dbReference>
<feature type="compositionally biased region" description="Pro residues" evidence="5">
    <location>
        <begin position="425"/>
        <end position="437"/>
    </location>
</feature>
<evidence type="ECO:0000313" key="6">
    <source>
        <dbReference type="EMBL" id="RUP50770.1"/>
    </source>
</evidence>
<dbReference type="GO" id="GO:0005634">
    <property type="term" value="C:nucleus"/>
    <property type="evidence" value="ECO:0007669"/>
    <property type="project" value="TreeGrafter"/>
</dbReference>
<keyword evidence="2" id="KW-0227">DNA damage</keyword>
<feature type="compositionally biased region" description="Pro residues" evidence="5">
    <location>
        <begin position="630"/>
        <end position="646"/>
    </location>
</feature>
<dbReference type="SUPFAM" id="SSF54768">
    <property type="entry name" value="dsRNA-binding domain-like"/>
    <property type="match status" value="1"/>
</dbReference>
<keyword evidence="4" id="KW-0234">DNA repair</keyword>
<feature type="compositionally biased region" description="Low complexity" evidence="5">
    <location>
        <begin position="513"/>
        <end position="522"/>
    </location>
</feature>
<keyword evidence="3" id="KW-0233">DNA recombination</keyword>
<feature type="compositionally biased region" description="Gly residues" evidence="5">
    <location>
        <begin position="585"/>
        <end position="609"/>
    </location>
</feature>
<feature type="compositionally biased region" description="Polar residues" evidence="5">
    <location>
        <begin position="445"/>
        <end position="472"/>
    </location>
</feature>
<name>A0A433DIV1_9FUNG</name>
<dbReference type="GO" id="GO:0045002">
    <property type="term" value="P:double-strand break repair via single-strand annealing"/>
    <property type="evidence" value="ECO:0007669"/>
    <property type="project" value="TreeGrafter"/>
</dbReference>
<evidence type="ECO:0000256" key="5">
    <source>
        <dbReference type="SAM" id="MobiDB-lite"/>
    </source>
</evidence>
<gene>
    <name evidence="6" type="ORF">BC936DRAFT_137719</name>
</gene>
<keyword evidence="7" id="KW-1185">Reference proteome</keyword>
<feature type="region of interest" description="Disordered" evidence="5">
    <location>
        <begin position="1"/>
        <end position="23"/>
    </location>
</feature>
<evidence type="ECO:0008006" key="8">
    <source>
        <dbReference type="Google" id="ProtNLM"/>
    </source>
</evidence>
<evidence type="ECO:0000256" key="3">
    <source>
        <dbReference type="ARBA" id="ARBA00023172"/>
    </source>
</evidence>
<feature type="compositionally biased region" description="Polar residues" evidence="5">
    <location>
        <begin position="553"/>
        <end position="563"/>
    </location>
</feature>
<feature type="compositionally biased region" description="Polar residues" evidence="5">
    <location>
        <begin position="528"/>
        <end position="540"/>
    </location>
</feature>
<feature type="region of interest" description="Disordered" evidence="5">
    <location>
        <begin position="369"/>
        <end position="680"/>
    </location>
</feature>
<dbReference type="InterPro" id="IPR007232">
    <property type="entry name" value="Rad52_Rad59_Rad22"/>
</dbReference>
<protein>
    <recommendedName>
        <fullName evidence="8">Rad52/22 family double-strand break repair protein-domain-containing protein</fullName>
    </recommendedName>
</protein>
<reference evidence="6 7" key="1">
    <citation type="journal article" date="2018" name="New Phytol.">
        <title>Phylogenomics of Endogonaceae and evolution of mycorrhizas within Mucoromycota.</title>
        <authorList>
            <person name="Chang Y."/>
            <person name="Desiro A."/>
            <person name="Na H."/>
            <person name="Sandor L."/>
            <person name="Lipzen A."/>
            <person name="Clum A."/>
            <person name="Barry K."/>
            <person name="Grigoriev I.V."/>
            <person name="Martin F.M."/>
            <person name="Stajich J.E."/>
            <person name="Smith M.E."/>
            <person name="Bonito G."/>
            <person name="Spatafora J.W."/>
        </authorList>
    </citation>
    <scope>NUCLEOTIDE SEQUENCE [LARGE SCALE GENOMIC DNA]</scope>
    <source>
        <strain evidence="6 7">GMNB39</strain>
    </source>
</reference>
<dbReference type="OrthoDB" id="206565at2759"/>
<feature type="compositionally biased region" description="Low complexity" evidence="5">
    <location>
        <begin position="610"/>
        <end position="627"/>
    </location>
</feature>
<evidence type="ECO:0000256" key="1">
    <source>
        <dbReference type="ARBA" id="ARBA00006638"/>
    </source>
</evidence>
<evidence type="ECO:0000313" key="7">
    <source>
        <dbReference type="Proteomes" id="UP000268093"/>
    </source>
</evidence>
<feature type="compositionally biased region" description="Polar residues" evidence="5">
    <location>
        <begin position="1"/>
        <end position="13"/>
    </location>
</feature>
<dbReference type="PANTHER" id="PTHR12132">
    <property type="entry name" value="DNA REPAIR AND RECOMBINATION PROTEIN RAD52, RAD59"/>
    <property type="match status" value="1"/>
</dbReference>
<dbReference type="InterPro" id="IPR041247">
    <property type="entry name" value="Rad52_fam"/>
</dbReference>
<dbReference type="EMBL" id="RBNI01001188">
    <property type="protein sequence ID" value="RUP50770.1"/>
    <property type="molecule type" value="Genomic_DNA"/>
</dbReference>
<feature type="compositionally biased region" description="Low complexity" evidence="5">
    <location>
        <begin position="399"/>
        <end position="415"/>
    </location>
</feature>
<dbReference type="GO" id="GO:0006312">
    <property type="term" value="P:mitotic recombination"/>
    <property type="evidence" value="ECO:0007669"/>
    <property type="project" value="TreeGrafter"/>
</dbReference>
<dbReference type="Pfam" id="PF04098">
    <property type="entry name" value="Rad52_Rad22"/>
    <property type="match status" value="1"/>
</dbReference>